<sequence length="164" mass="18035">MDDNKLRKIAGVLVGITVVLFVVALLIPEPEPVPDYSGPLDEAAVKKLLPRSERDAEISGSLSSGDVVVTRELSENLTPAMMLSGGRMHSIEIFKNFFEDPRIEKVLVVSNLEFVDTFGQTSSGAGCWYSVTRETADKVNWDNLPLENLDKIADAYFIHPALRG</sequence>
<feature type="transmembrane region" description="Helical" evidence="1">
    <location>
        <begin position="9"/>
        <end position="27"/>
    </location>
</feature>
<comment type="caution">
    <text evidence="2">The sequence shown here is derived from an EMBL/GenBank/DDBJ whole genome shotgun (WGS) entry which is preliminary data.</text>
</comment>
<dbReference type="RefSeq" id="WP_316967513.1">
    <property type="nucleotide sequence ID" value="NZ_JARFPK010000064.1"/>
</dbReference>
<organism evidence="2 3">
    <name type="scientific">Candidatus Methanocrinis natronophilus</name>
    <dbReference type="NCBI Taxonomy" id="3033396"/>
    <lineage>
        <taxon>Archaea</taxon>
        <taxon>Methanobacteriati</taxon>
        <taxon>Methanobacteriota</taxon>
        <taxon>Stenosarchaea group</taxon>
        <taxon>Methanomicrobia</taxon>
        <taxon>Methanotrichales</taxon>
        <taxon>Methanotrichaceae</taxon>
        <taxon>Methanocrinis</taxon>
    </lineage>
</organism>
<name>A0ABT5XAT0_9EURY</name>
<evidence type="ECO:0000313" key="3">
    <source>
        <dbReference type="Proteomes" id="UP001220010"/>
    </source>
</evidence>
<evidence type="ECO:0000313" key="2">
    <source>
        <dbReference type="EMBL" id="MDF0591788.1"/>
    </source>
</evidence>
<keyword evidence="3" id="KW-1185">Reference proteome</keyword>
<accession>A0ABT5XAT0</accession>
<reference evidence="2 3" key="1">
    <citation type="submission" date="2023-03" db="EMBL/GenBank/DDBJ databases">
        <title>WGS of Methanotrichaceae archaeon Mx.</title>
        <authorList>
            <person name="Sorokin D.Y."/>
            <person name="Merkel A.Y."/>
        </authorList>
    </citation>
    <scope>NUCLEOTIDE SEQUENCE [LARGE SCALE GENOMIC DNA]</scope>
    <source>
        <strain evidence="2 3">Mx</strain>
    </source>
</reference>
<dbReference type="Proteomes" id="UP001220010">
    <property type="component" value="Unassembled WGS sequence"/>
</dbReference>
<keyword evidence="1" id="KW-0812">Transmembrane</keyword>
<gene>
    <name evidence="2" type="ORF">P0O15_11530</name>
</gene>
<keyword evidence="1" id="KW-0472">Membrane</keyword>
<dbReference type="EMBL" id="JARFPK010000064">
    <property type="protein sequence ID" value="MDF0591788.1"/>
    <property type="molecule type" value="Genomic_DNA"/>
</dbReference>
<evidence type="ECO:0000256" key="1">
    <source>
        <dbReference type="SAM" id="Phobius"/>
    </source>
</evidence>
<proteinExistence type="predicted"/>
<keyword evidence="1" id="KW-1133">Transmembrane helix</keyword>
<protein>
    <submittedName>
        <fullName evidence="2">Uncharacterized protein</fullName>
    </submittedName>
</protein>